<dbReference type="AlphaFoldDB" id="A0AAW1RPX4"/>
<dbReference type="EMBL" id="JALJOS010000008">
    <property type="protein sequence ID" value="KAK9835867.1"/>
    <property type="molecule type" value="Genomic_DNA"/>
</dbReference>
<evidence type="ECO:0000256" key="1">
    <source>
        <dbReference type="SAM" id="MobiDB-lite"/>
    </source>
</evidence>
<organism evidence="2 3">
    <name type="scientific">Apatococcus lobatus</name>
    <dbReference type="NCBI Taxonomy" id="904363"/>
    <lineage>
        <taxon>Eukaryota</taxon>
        <taxon>Viridiplantae</taxon>
        <taxon>Chlorophyta</taxon>
        <taxon>core chlorophytes</taxon>
        <taxon>Trebouxiophyceae</taxon>
        <taxon>Chlorellales</taxon>
        <taxon>Chlorellaceae</taxon>
        <taxon>Apatococcus</taxon>
    </lineage>
</organism>
<reference evidence="2 3" key="1">
    <citation type="journal article" date="2024" name="Nat. Commun.">
        <title>Phylogenomics reveals the evolutionary origins of lichenization in chlorophyte algae.</title>
        <authorList>
            <person name="Puginier C."/>
            <person name="Libourel C."/>
            <person name="Otte J."/>
            <person name="Skaloud P."/>
            <person name="Haon M."/>
            <person name="Grisel S."/>
            <person name="Petersen M."/>
            <person name="Berrin J.G."/>
            <person name="Delaux P.M."/>
            <person name="Dal Grande F."/>
            <person name="Keller J."/>
        </authorList>
    </citation>
    <scope>NUCLEOTIDE SEQUENCE [LARGE SCALE GENOMIC DNA]</scope>
    <source>
        <strain evidence="2 3">SAG 2145</strain>
    </source>
</reference>
<proteinExistence type="predicted"/>
<gene>
    <name evidence="2" type="ORF">WJX74_009794</name>
</gene>
<comment type="caution">
    <text evidence="2">The sequence shown here is derived from an EMBL/GenBank/DDBJ whole genome shotgun (WGS) entry which is preliminary data.</text>
</comment>
<feature type="region of interest" description="Disordered" evidence="1">
    <location>
        <begin position="1"/>
        <end position="29"/>
    </location>
</feature>
<evidence type="ECO:0000313" key="2">
    <source>
        <dbReference type="EMBL" id="KAK9835867.1"/>
    </source>
</evidence>
<name>A0AAW1RPX4_9CHLO</name>
<protein>
    <submittedName>
        <fullName evidence="2">Uncharacterized protein</fullName>
    </submittedName>
</protein>
<sequence>MAAVVPSLPADAQPMLPAKDSAAADDQEPVTVQNAGAPAAGMTCGGAASHPVAGAKTCTQAEQAGMQHRNAPAPGTPSTSALSFCLVKLRCLGKGRIQPGAAVRTLDTQDAQSASRTQLPALKHSKAIENAQSGVEPDFARCGTDPNEIDICEDDAERSLPLTGAASTPIMASFSHQMPPGECNDGHSEAAAVSVGRQISGGTSDWGSEPPTRKELQDQPQVESGLGQLIGYVTSCTPEGVTSCNALAMCSLQGLYKGWQRQNERSGRLLLRRHAGLQLVVHNVRGGSLIFCKIIIVLS</sequence>
<feature type="region of interest" description="Disordered" evidence="1">
    <location>
        <begin position="199"/>
        <end position="218"/>
    </location>
</feature>
<accession>A0AAW1RPX4</accession>
<evidence type="ECO:0000313" key="3">
    <source>
        <dbReference type="Proteomes" id="UP001438707"/>
    </source>
</evidence>
<dbReference type="Proteomes" id="UP001438707">
    <property type="component" value="Unassembled WGS sequence"/>
</dbReference>
<keyword evidence="3" id="KW-1185">Reference proteome</keyword>